<reference evidence="1 2" key="1">
    <citation type="submission" date="2023-04" db="EMBL/GenBank/DDBJ databases">
        <title>A long-awaited taxogenomic arrangement of the family Halomonadaceae.</title>
        <authorList>
            <person name="De La Haba R."/>
            <person name="Chuvochina M."/>
            <person name="Wittouck S."/>
            <person name="Arahal D.R."/>
            <person name="Sanchez-Porro C."/>
            <person name="Hugenholtz P."/>
            <person name="Ventosa A."/>
        </authorList>
    </citation>
    <scope>NUCLEOTIDE SEQUENCE [LARGE SCALE GENOMIC DNA]</scope>
    <source>
        <strain evidence="1 2">DSM 18042</strain>
    </source>
</reference>
<proteinExistence type="predicted"/>
<organism evidence="1 2">
    <name type="scientific">Vreelandella gomseomensis</name>
    <dbReference type="NCBI Taxonomy" id="370766"/>
    <lineage>
        <taxon>Bacteria</taxon>
        <taxon>Pseudomonadati</taxon>
        <taxon>Pseudomonadota</taxon>
        <taxon>Gammaproteobacteria</taxon>
        <taxon>Oceanospirillales</taxon>
        <taxon>Halomonadaceae</taxon>
        <taxon>Vreelandella</taxon>
    </lineage>
</organism>
<evidence type="ECO:0000313" key="1">
    <source>
        <dbReference type="EMBL" id="MDR5873298.1"/>
    </source>
</evidence>
<dbReference type="Gene3D" id="3.40.50.300">
    <property type="entry name" value="P-loop containing nucleotide triphosphate hydrolases"/>
    <property type="match status" value="1"/>
</dbReference>
<protein>
    <recommendedName>
        <fullName evidence="3">ATP-binding protein</fullName>
    </recommendedName>
</protein>
<evidence type="ECO:0008006" key="3">
    <source>
        <dbReference type="Google" id="ProtNLM"/>
    </source>
</evidence>
<dbReference type="SUPFAM" id="SSF52540">
    <property type="entry name" value="P-loop containing nucleoside triphosphate hydrolases"/>
    <property type="match status" value="1"/>
</dbReference>
<dbReference type="RefSeq" id="WP_309766263.1">
    <property type="nucleotide sequence ID" value="NZ_JARWAI010000001.1"/>
</dbReference>
<sequence length="424" mass="47473">MRTDEVFGISPEVRDASYVDRGELDSKLQRSLRRTKHIAIRGPSKSGKSWLRQKVIDNPIVVQCRLHKSFADIYVDALSQIGIKLTLSESKSGSVKGSVSASGDVGAALLGKIGINVQAESNKGTEKSEKPVGQDIDDLRYIADILKASNRRLIIEDFHYMSTDDRRSFSFDLKALWDYGVFVIIVGVWSETNLLLHLNPDLAGRVDEISVAWSPQDLREIINKGERKLNLNIGDNVKSRLVELAYTNAGVLQQLTLFTLDDAEIEAKTFRSQKLDNLEHVDSAAMEYADQLNPVYQQFSKQVSGGIRSRRNSTGIYAYAMATIIEASDNELINGLSARRIFEVAHSRQDRIQLGNLKAILEKIPELQVDDEGRGLILTYNSATEEVSVVDRQLLLYRRFATVKWPWEDMIAEADAQGGQLDND</sequence>
<dbReference type="EMBL" id="JARWAI010000001">
    <property type="protein sequence ID" value="MDR5873298.1"/>
    <property type="molecule type" value="Genomic_DNA"/>
</dbReference>
<gene>
    <name evidence="1" type="ORF">QC815_00025</name>
</gene>
<dbReference type="Proteomes" id="UP001269267">
    <property type="component" value="Unassembled WGS sequence"/>
</dbReference>
<keyword evidence="2" id="KW-1185">Reference proteome</keyword>
<dbReference type="InterPro" id="IPR027417">
    <property type="entry name" value="P-loop_NTPase"/>
</dbReference>
<evidence type="ECO:0000313" key="2">
    <source>
        <dbReference type="Proteomes" id="UP001269267"/>
    </source>
</evidence>
<name>A0ABU1G743_9GAMM</name>
<accession>A0ABU1G743</accession>
<comment type="caution">
    <text evidence="1">The sequence shown here is derived from an EMBL/GenBank/DDBJ whole genome shotgun (WGS) entry which is preliminary data.</text>
</comment>